<dbReference type="Proteomes" id="UP000290327">
    <property type="component" value="Segment"/>
</dbReference>
<evidence type="ECO:0000256" key="1">
    <source>
        <dbReference type="SAM" id="Phobius"/>
    </source>
</evidence>
<keyword evidence="1" id="KW-1133">Transmembrane helix</keyword>
<gene>
    <name evidence="2" type="ORF">VspSw1_60</name>
</gene>
<name>A0A411BKK0_9CAUD</name>
<reference evidence="2 3" key="1">
    <citation type="submission" date="2018-09" db="EMBL/GenBank/DDBJ databases">
        <title>Characterization and complete genomic analysis of VspSw_1.</title>
        <authorList>
            <person name="Chen L."/>
        </authorList>
    </citation>
    <scope>NUCLEOTIDE SEQUENCE [LARGE SCALE GENOMIC DNA]</scope>
</reference>
<evidence type="ECO:0000313" key="3">
    <source>
        <dbReference type="Proteomes" id="UP000290327"/>
    </source>
</evidence>
<protein>
    <submittedName>
        <fullName evidence="2">Uncharacterized protein</fullName>
    </submittedName>
</protein>
<keyword evidence="1" id="KW-0812">Transmembrane</keyword>
<accession>A0A411BKK0</accession>
<proteinExistence type="predicted"/>
<organism evidence="2 3">
    <name type="scientific">Vibrio phage VspSw_1</name>
    <dbReference type="NCBI Taxonomy" id="2484249"/>
    <lineage>
        <taxon>Viruses</taxon>
        <taxon>Duplodnaviria</taxon>
        <taxon>Heunggongvirae</taxon>
        <taxon>Uroviricota</taxon>
        <taxon>Caudoviricetes</taxon>
        <taxon>Demerecviridae</taxon>
        <taxon>Pogseptimavirus</taxon>
        <taxon>Pogseptimavirus VspSw1</taxon>
    </lineage>
</organism>
<evidence type="ECO:0000313" key="2">
    <source>
        <dbReference type="EMBL" id="QAY02133.1"/>
    </source>
</evidence>
<feature type="transmembrane region" description="Helical" evidence="1">
    <location>
        <begin position="32"/>
        <end position="50"/>
    </location>
</feature>
<sequence>MPKNRAEKNGLGVWVCKPVKEEEDWFSKHDSFIKGAILGASAMYILALFLF</sequence>
<keyword evidence="3" id="KW-1185">Reference proteome</keyword>
<keyword evidence="1" id="KW-0472">Membrane</keyword>
<dbReference type="EMBL" id="MH925094">
    <property type="protein sequence ID" value="QAY02133.1"/>
    <property type="molecule type" value="Genomic_DNA"/>
</dbReference>